<accession>A0A2S9QMV3</accession>
<proteinExistence type="predicted"/>
<dbReference type="RefSeq" id="WP_105805380.1">
    <property type="nucleotide sequence ID" value="NZ_MWZD01000017.1"/>
</dbReference>
<dbReference type="EMBL" id="MWZD01000017">
    <property type="protein sequence ID" value="PRI10919.1"/>
    <property type="molecule type" value="Genomic_DNA"/>
</dbReference>
<dbReference type="Proteomes" id="UP000238650">
    <property type="component" value="Unassembled WGS sequence"/>
</dbReference>
<name>A0A2S9QMV3_9MICO</name>
<reference evidence="1 2" key="1">
    <citation type="journal article" date="2017" name="New Microbes New Infect">
        <title>Genome sequence of 'Leucobacter massiliensis' sp. nov. isolated from human pharynx after travel to the 2014 Hajj.</title>
        <authorList>
            <person name="Leangapichart T."/>
            <person name="Gautret P."/>
            <person name="Nguyen T.T."/>
            <person name="Armstrong N."/>
            <person name="Rolain J.M."/>
        </authorList>
    </citation>
    <scope>NUCLEOTIDE SEQUENCE [LARGE SCALE GENOMIC DNA]</scope>
    <source>
        <strain evidence="1 2">122RC15</strain>
    </source>
</reference>
<evidence type="ECO:0000313" key="2">
    <source>
        <dbReference type="Proteomes" id="UP000238650"/>
    </source>
</evidence>
<dbReference type="AlphaFoldDB" id="A0A2S9QMV3"/>
<evidence type="ECO:0000313" key="1">
    <source>
        <dbReference type="EMBL" id="PRI10919.1"/>
    </source>
</evidence>
<sequence>MRVTPPDLELWMTGYVRREAAAARIPVEVGNKEPTDLELPLRRPLIVIRDDSGTRLDWTTFDRSLGASVLAGTRTNDKPANDIARWLAGLMFDDALPLVHGSPIASVEWGGCNGPYAVPENLDVARRYLTAQYVVAGSW</sequence>
<comment type="caution">
    <text evidence="1">The sequence shown here is derived from an EMBL/GenBank/DDBJ whole genome shotgun (WGS) entry which is preliminary data.</text>
</comment>
<protein>
    <submittedName>
        <fullName evidence="1">Uncharacterized protein</fullName>
    </submittedName>
</protein>
<keyword evidence="2" id="KW-1185">Reference proteome</keyword>
<organism evidence="1 2">
    <name type="scientific">Leucobacter massiliensis</name>
    <dbReference type="NCBI Taxonomy" id="1686285"/>
    <lineage>
        <taxon>Bacteria</taxon>
        <taxon>Bacillati</taxon>
        <taxon>Actinomycetota</taxon>
        <taxon>Actinomycetes</taxon>
        <taxon>Micrococcales</taxon>
        <taxon>Microbacteriaceae</taxon>
        <taxon>Leucobacter</taxon>
    </lineage>
</organism>
<dbReference type="OrthoDB" id="5068225at2"/>
<gene>
    <name evidence="1" type="ORF">B4915_08525</name>
</gene>